<feature type="region of interest" description="Disordered" evidence="1">
    <location>
        <begin position="25"/>
        <end position="126"/>
    </location>
</feature>
<evidence type="ECO:0000313" key="2">
    <source>
        <dbReference type="EMBL" id="KAH7029903.1"/>
    </source>
</evidence>
<feature type="compositionally biased region" description="Acidic residues" evidence="1">
    <location>
        <begin position="83"/>
        <end position="104"/>
    </location>
</feature>
<sequence>MSLLAIDPNGDLEIILTHPQSGIRQFTDNGDVDGAPGSHPLDDRALKPRGLTKKEKVKKKRRDRLRSQWAEDPPPAPPVDEAPSVEEPTEEEPIVDEDPNDGNDLEINGDKHIACDSTAPSEHSGSGGLRLLVSSKHLCLASSTFRLMLSGPWLEGSKTETGNRTVQASDCDAEALVIVLDIMHGKHFAMPQTVDLELLANIACVVDYYDCHEVVEPFVDQWIKALEPKPPTAYGRQCMLWMSISWVFLRETALISMAQLAVIGCRGHIDDMGLPLPDVLLRRIEEKRIEMIEGLLLDLNRLWSSLTKEESCRPGCSYMLLGALTSHMKKAGVFSPLQQPEPYGDSIEWLHTRILSFDSPTFRETSHSPFHSHADCSCRLKTRITPLIDLNRGLLKKLVLENIYRGRLQQREEARQTALALRFSWLPSTAPHPVPGDHEGGSTTSLIRSWTTTQGQPLMDFSD</sequence>
<dbReference type="InterPro" id="IPR011333">
    <property type="entry name" value="SKP1/BTB/POZ_sf"/>
</dbReference>
<dbReference type="AlphaFoldDB" id="A0A9P9BMS1"/>
<dbReference type="GeneID" id="70191511"/>
<organism evidence="2 3">
    <name type="scientific">Microdochium trichocladiopsis</name>
    <dbReference type="NCBI Taxonomy" id="1682393"/>
    <lineage>
        <taxon>Eukaryota</taxon>
        <taxon>Fungi</taxon>
        <taxon>Dikarya</taxon>
        <taxon>Ascomycota</taxon>
        <taxon>Pezizomycotina</taxon>
        <taxon>Sordariomycetes</taxon>
        <taxon>Xylariomycetidae</taxon>
        <taxon>Xylariales</taxon>
        <taxon>Microdochiaceae</taxon>
        <taxon>Microdochium</taxon>
    </lineage>
</organism>
<accession>A0A9P9BMS1</accession>
<keyword evidence="3" id="KW-1185">Reference proteome</keyword>
<dbReference type="EMBL" id="JAGTJQ010000006">
    <property type="protein sequence ID" value="KAH7029903.1"/>
    <property type="molecule type" value="Genomic_DNA"/>
</dbReference>
<feature type="compositionally biased region" description="Basic residues" evidence="1">
    <location>
        <begin position="55"/>
        <end position="64"/>
    </location>
</feature>
<dbReference type="Proteomes" id="UP000756346">
    <property type="component" value="Unassembled WGS sequence"/>
</dbReference>
<dbReference type="OrthoDB" id="5326346at2759"/>
<dbReference type="Gene3D" id="3.30.710.10">
    <property type="entry name" value="Potassium Channel Kv1.1, Chain A"/>
    <property type="match status" value="1"/>
</dbReference>
<protein>
    <recommendedName>
        <fullName evidence="4">BTB domain-containing protein</fullName>
    </recommendedName>
</protein>
<evidence type="ECO:0008006" key="4">
    <source>
        <dbReference type="Google" id="ProtNLM"/>
    </source>
</evidence>
<gene>
    <name evidence="2" type="ORF">B0I36DRAFT_412376</name>
</gene>
<dbReference type="RefSeq" id="XP_046012191.1">
    <property type="nucleotide sequence ID" value="XM_046161965.1"/>
</dbReference>
<reference evidence="2" key="1">
    <citation type="journal article" date="2021" name="Nat. Commun.">
        <title>Genetic determinants of endophytism in the Arabidopsis root mycobiome.</title>
        <authorList>
            <person name="Mesny F."/>
            <person name="Miyauchi S."/>
            <person name="Thiergart T."/>
            <person name="Pickel B."/>
            <person name="Atanasova L."/>
            <person name="Karlsson M."/>
            <person name="Huettel B."/>
            <person name="Barry K.W."/>
            <person name="Haridas S."/>
            <person name="Chen C."/>
            <person name="Bauer D."/>
            <person name="Andreopoulos W."/>
            <person name="Pangilinan J."/>
            <person name="LaButti K."/>
            <person name="Riley R."/>
            <person name="Lipzen A."/>
            <person name="Clum A."/>
            <person name="Drula E."/>
            <person name="Henrissat B."/>
            <person name="Kohler A."/>
            <person name="Grigoriev I.V."/>
            <person name="Martin F.M."/>
            <person name="Hacquard S."/>
        </authorList>
    </citation>
    <scope>NUCLEOTIDE SEQUENCE</scope>
    <source>
        <strain evidence="2">MPI-CAGE-CH-0230</strain>
    </source>
</reference>
<dbReference type="SUPFAM" id="SSF54695">
    <property type="entry name" value="POZ domain"/>
    <property type="match status" value="1"/>
</dbReference>
<evidence type="ECO:0000256" key="1">
    <source>
        <dbReference type="SAM" id="MobiDB-lite"/>
    </source>
</evidence>
<proteinExistence type="predicted"/>
<evidence type="ECO:0000313" key="3">
    <source>
        <dbReference type="Proteomes" id="UP000756346"/>
    </source>
</evidence>
<comment type="caution">
    <text evidence="2">The sequence shown here is derived from an EMBL/GenBank/DDBJ whole genome shotgun (WGS) entry which is preliminary data.</text>
</comment>
<name>A0A9P9BMS1_9PEZI</name>